<keyword evidence="1" id="KW-1003">Cell membrane</keyword>
<evidence type="ECO:0000256" key="1">
    <source>
        <dbReference type="ARBA" id="ARBA00022475"/>
    </source>
</evidence>
<feature type="domain" description="Lipoprotein YgdI/YgdR-like SH3-like" evidence="6">
    <location>
        <begin position="35"/>
        <end position="83"/>
    </location>
</feature>
<dbReference type="EMBL" id="AGCI01000059">
    <property type="protein sequence ID" value="EHM42128.1"/>
    <property type="molecule type" value="Genomic_DNA"/>
</dbReference>
<keyword evidence="3" id="KW-0472">Membrane</keyword>
<evidence type="ECO:0000313" key="8">
    <source>
        <dbReference type="Proteomes" id="UP000005959"/>
    </source>
</evidence>
<dbReference type="InterPro" id="IPR010305">
    <property type="entry name" value="YgdI/YgdR-like"/>
</dbReference>
<dbReference type="Pfam" id="PF06004">
    <property type="entry name" value="DUF903"/>
    <property type="match status" value="1"/>
</dbReference>
<keyword evidence="4" id="KW-0564">Palmitate</keyword>
<proteinExistence type="predicted"/>
<evidence type="ECO:0000259" key="6">
    <source>
        <dbReference type="Pfam" id="PF06004"/>
    </source>
</evidence>
<dbReference type="HOGENOM" id="CLU_182841_0_0_6"/>
<dbReference type="PANTHER" id="PTHR37011">
    <property type="entry name" value="POT FAMILY PEPTIDE TRANSPORT PROTEIN-RELATED"/>
    <property type="match status" value="1"/>
</dbReference>
<comment type="caution">
    <text evidence="7">The sequence shown here is derived from an EMBL/GenBank/DDBJ whole genome shotgun (WGS) entry which is preliminary data.</text>
</comment>
<protein>
    <recommendedName>
        <fullName evidence="6">Lipoprotein YgdI/YgdR-like SH3-like domain-containing protein</fullName>
    </recommendedName>
</protein>
<dbReference type="SUPFAM" id="SSF50182">
    <property type="entry name" value="Sm-like ribonucleoproteins"/>
    <property type="match status" value="1"/>
</dbReference>
<organism evidence="7 8">
    <name type="scientific">Hafnia alvei ATCC 51873</name>
    <dbReference type="NCBI Taxonomy" id="1002364"/>
    <lineage>
        <taxon>Bacteria</taxon>
        <taxon>Pseudomonadati</taxon>
        <taxon>Pseudomonadota</taxon>
        <taxon>Gammaproteobacteria</taxon>
        <taxon>Enterobacterales</taxon>
        <taxon>Hafniaceae</taxon>
        <taxon>Hafnia</taxon>
    </lineage>
</organism>
<evidence type="ECO:0000256" key="3">
    <source>
        <dbReference type="ARBA" id="ARBA00023136"/>
    </source>
</evidence>
<evidence type="ECO:0000256" key="2">
    <source>
        <dbReference type="ARBA" id="ARBA00022729"/>
    </source>
</evidence>
<dbReference type="PATRIC" id="fig|1002364.3.peg.2240"/>
<name>G9Y7B9_HAFAL</name>
<evidence type="ECO:0000256" key="5">
    <source>
        <dbReference type="ARBA" id="ARBA00023288"/>
    </source>
</evidence>
<dbReference type="InterPro" id="IPR047807">
    <property type="entry name" value="YgdI/YgdR-like_SH3-like"/>
</dbReference>
<evidence type="ECO:0000313" key="7">
    <source>
        <dbReference type="EMBL" id="EHM42128.1"/>
    </source>
</evidence>
<reference evidence="7 8" key="1">
    <citation type="submission" date="2011-08" db="EMBL/GenBank/DDBJ databases">
        <authorList>
            <person name="Weinstock G."/>
            <person name="Sodergren E."/>
            <person name="Clifton S."/>
            <person name="Fulton L."/>
            <person name="Fulton B."/>
            <person name="Courtney L."/>
            <person name="Fronick C."/>
            <person name="Harrison M."/>
            <person name="Strong C."/>
            <person name="Farmer C."/>
            <person name="Delahaunty K."/>
            <person name="Markovic C."/>
            <person name="Hall O."/>
            <person name="Minx P."/>
            <person name="Tomlinson C."/>
            <person name="Mitreva M."/>
            <person name="Hou S."/>
            <person name="Chen J."/>
            <person name="Wollam A."/>
            <person name="Pepin K.H."/>
            <person name="Johnson M."/>
            <person name="Bhonagiri V."/>
            <person name="Zhang X."/>
            <person name="Suruliraj S."/>
            <person name="Warren W."/>
            <person name="Chinwalla A."/>
            <person name="Mardis E.R."/>
            <person name="Wilson R.K."/>
        </authorList>
    </citation>
    <scope>NUCLEOTIDE SEQUENCE [LARGE SCALE GENOMIC DNA]</scope>
    <source>
        <strain evidence="7 8">ATCC 51873</strain>
    </source>
</reference>
<dbReference type="AlphaFoldDB" id="G9Y7B9"/>
<sequence>MLVTDPLKGRYKMKKMISMLCIGAAVLMVAGCSSDYVMSTKSGEMIVTQGKPKIDKDTGMTSYVDQDGVNRQINTNDVAQMIEKE</sequence>
<gene>
    <name evidence="7" type="ORF">HMPREF0454_02492</name>
</gene>
<dbReference type="Gene3D" id="2.30.30.100">
    <property type="match status" value="1"/>
</dbReference>
<accession>G9Y7B9</accession>
<dbReference type="PANTHER" id="PTHR37011:SF2">
    <property type="entry name" value="LIPOPROTEIN"/>
    <property type="match status" value="1"/>
</dbReference>
<dbReference type="NCBIfam" id="NF033216">
    <property type="entry name" value="lipo_YgdI_YgdR"/>
    <property type="match status" value="1"/>
</dbReference>
<dbReference type="Proteomes" id="UP000005959">
    <property type="component" value="Unassembled WGS sequence"/>
</dbReference>
<keyword evidence="2" id="KW-0732">Signal</keyword>
<dbReference type="InterPro" id="IPR010920">
    <property type="entry name" value="LSM_dom_sf"/>
</dbReference>
<evidence type="ECO:0000256" key="4">
    <source>
        <dbReference type="ARBA" id="ARBA00023139"/>
    </source>
</evidence>
<keyword evidence="5" id="KW-0449">Lipoprotein</keyword>